<protein>
    <submittedName>
        <fullName evidence="2">MinD/ParA family protein</fullName>
    </submittedName>
</protein>
<dbReference type="CDD" id="cd02038">
    <property type="entry name" value="FlhG-like"/>
    <property type="match status" value="1"/>
</dbReference>
<dbReference type="FunFam" id="3.40.50.300:FF:000158">
    <property type="entry name" value="Site-determining protein"/>
    <property type="match status" value="1"/>
</dbReference>
<dbReference type="OrthoDB" id="9816297at2"/>
<dbReference type="GO" id="GO:0016887">
    <property type="term" value="F:ATP hydrolysis activity"/>
    <property type="evidence" value="ECO:0007669"/>
    <property type="project" value="TreeGrafter"/>
</dbReference>
<organism evidence="2 3">
    <name type="scientific">Lysobacter soli</name>
    <dbReference type="NCBI Taxonomy" id="453783"/>
    <lineage>
        <taxon>Bacteria</taxon>
        <taxon>Pseudomonadati</taxon>
        <taxon>Pseudomonadota</taxon>
        <taxon>Gammaproteobacteria</taxon>
        <taxon>Lysobacterales</taxon>
        <taxon>Lysobacteraceae</taxon>
        <taxon>Lysobacter</taxon>
    </lineage>
</organism>
<evidence type="ECO:0000256" key="1">
    <source>
        <dbReference type="PIRSR" id="PIRSR003092-1"/>
    </source>
</evidence>
<reference evidence="2 3" key="1">
    <citation type="submission" date="2018-08" db="EMBL/GenBank/DDBJ databases">
        <title>Lysobacter soli KCTC 22011, whole genome shotgun sequence.</title>
        <authorList>
            <person name="Zhang X."/>
            <person name="Feng G."/>
            <person name="Zhu H."/>
        </authorList>
    </citation>
    <scope>NUCLEOTIDE SEQUENCE [LARGE SCALE GENOMIC DNA]</scope>
    <source>
        <strain evidence="2 3">KCTC 22011</strain>
    </source>
</reference>
<dbReference type="GO" id="GO:0005524">
    <property type="term" value="F:ATP binding"/>
    <property type="evidence" value="ECO:0007669"/>
    <property type="project" value="UniProtKB-KW"/>
</dbReference>
<dbReference type="EMBL" id="QTJR01000020">
    <property type="protein sequence ID" value="RDY65366.1"/>
    <property type="molecule type" value="Genomic_DNA"/>
</dbReference>
<dbReference type="RefSeq" id="WP_115844905.1">
    <property type="nucleotide sequence ID" value="NZ_CP046603.1"/>
</dbReference>
<keyword evidence="3" id="KW-1185">Reference proteome</keyword>
<dbReference type="InterPro" id="IPR027417">
    <property type="entry name" value="P-loop_NTPase"/>
</dbReference>
<dbReference type="GO" id="GO:0005829">
    <property type="term" value="C:cytosol"/>
    <property type="evidence" value="ECO:0007669"/>
    <property type="project" value="TreeGrafter"/>
</dbReference>
<gene>
    <name evidence="2" type="ORF">DX912_17830</name>
</gene>
<dbReference type="Gene3D" id="3.40.50.300">
    <property type="entry name" value="P-loop containing nucleotide triphosphate hydrolases"/>
    <property type="match status" value="1"/>
</dbReference>
<accession>A0A3D8V7J5</accession>
<dbReference type="GO" id="GO:0051782">
    <property type="term" value="P:negative regulation of cell division"/>
    <property type="evidence" value="ECO:0007669"/>
    <property type="project" value="TreeGrafter"/>
</dbReference>
<comment type="caution">
    <text evidence="2">The sequence shown here is derived from an EMBL/GenBank/DDBJ whole genome shotgun (WGS) entry which is preliminary data.</text>
</comment>
<dbReference type="InterPro" id="IPR033875">
    <property type="entry name" value="FlhG"/>
</dbReference>
<dbReference type="Pfam" id="PF01656">
    <property type="entry name" value="CbiA"/>
    <property type="match status" value="1"/>
</dbReference>
<keyword evidence="1" id="KW-0547">Nucleotide-binding</keyword>
<dbReference type="AlphaFoldDB" id="A0A3D8V7J5"/>
<sequence>MHSPADINAIPAANGTARPPVRVIAVASGKGGVGKTSVSVNLAMALVHAGQRTLLLDTDLGLANVDVMLGLSPQFTLADVFAGRCELQDTLLEGPRGLWVVPAASGKRHMTELLPQQHIGLVHAFCQLDLPLDAMVVDNAAGISDSVLTFCQAAQDVIVVVCDEPASVTDAYALIKVLSRERGVTRVQVLANQVNNAIEGKQLFEKLERVSARFLDVTLHYLGAVPRDEWLRRAIQRQEAVVEAFPGCPSALAFRDIARRANSWQSPVGPRGGVEFFMERLVAHGASAASTNDPLRSAVA</sequence>
<name>A0A3D8V7J5_9GAMM</name>
<dbReference type="InterPro" id="IPR050625">
    <property type="entry name" value="ParA/MinD_ATPase"/>
</dbReference>
<dbReference type="PANTHER" id="PTHR43384:SF4">
    <property type="entry name" value="CELLULOSE BIOSYNTHESIS PROTEIN BCSQ-RELATED"/>
    <property type="match status" value="1"/>
</dbReference>
<evidence type="ECO:0000313" key="2">
    <source>
        <dbReference type="EMBL" id="RDY65366.1"/>
    </source>
</evidence>
<dbReference type="InterPro" id="IPR025501">
    <property type="entry name" value="MinD_FleN"/>
</dbReference>
<evidence type="ECO:0000313" key="3">
    <source>
        <dbReference type="Proteomes" id="UP000256829"/>
    </source>
</evidence>
<dbReference type="PIRSF" id="PIRSF003092">
    <property type="entry name" value="MinD"/>
    <property type="match status" value="1"/>
</dbReference>
<dbReference type="Proteomes" id="UP000256829">
    <property type="component" value="Unassembled WGS sequence"/>
</dbReference>
<keyword evidence="1" id="KW-0067">ATP-binding</keyword>
<dbReference type="PANTHER" id="PTHR43384">
    <property type="entry name" value="SEPTUM SITE-DETERMINING PROTEIN MIND HOMOLOG, CHLOROPLASTIC-RELATED"/>
    <property type="match status" value="1"/>
</dbReference>
<feature type="binding site" evidence="1">
    <location>
        <begin position="30"/>
        <end position="37"/>
    </location>
    <ligand>
        <name>ATP</name>
        <dbReference type="ChEBI" id="CHEBI:30616"/>
    </ligand>
</feature>
<dbReference type="InterPro" id="IPR002586">
    <property type="entry name" value="CobQ/CobB/MinD/ParA_Nub-bd_dom"/>
</dbReference>
<proteinExistence type="predicted"/>
<dbReference type="SUPFAM" id="SSF52540">
    <property type="entry name" value="P-loop containing nucleoside triphosphate hydrolases"/>
    <property type="match status" value="1"/>
</dbReference>
<dbReference type="GO" id="GO:0009898">
    <property type="term" value="C:cytoplasmic side of plasma membrane"/>
    <property type="evidence" value="ECO:0007669"/>
    <property type="project" value="TreeGrafter"/>
</dbReference>